<name>A0ABT3L9I0_9CYAN</name>
<dbReference type="InterPro" id="IPR021336">
    <property type="entry name" value="DUF2949"/>
</dbReference>
<dbReference type="RefSeq" id="WP_265266070.1">
    <property type="nucleotide sequence ID" value="NZ_JAIHOM010000113.1"/>
</dbReference>
<evidence type="ECO:0000313" key="2">
    <source>
        <dbReference type="Proteomes" id="UP001526426"/>
    </source>
</evidence>
<organism evidence="1 2">
    <name type="scientific">Spirulina subsalsa FACHB-351</name>
    <dbReference type="NCBI Taxonomy" id="234711"/>
    <lineage>
        <taxon>Bacteria</taxon>
        <taxon>Bacillati</taxon>
        <taxon>Cyanobacteriota</taxon>
        <taxon>Cyanophyceae</taxon>
        <taxon>Spirulinales</taxon>
        <taxon>Spirulinaceae</taxon>
        <taxon>Spirulina</taxon>
    </lineage>
</organism>
<gene>
    <name evidence="1" type="ORF">K4A83_18100</name>
</gene>
<proteinExistence type="predicted"/>
<dbReference type="Pfam" id="PF11165">
    <property type="entry name" value="DUF2949"/>
    <property type="match status" value="1"/>
</dbReference>
<dbReference type="EMBL" id="JAIHOM010000113">
    <property type="protein sequence ID" value="MCW6038168.1"/>
    <property type="molecule type" value="Genomic_DNA"/>
</dbReference>
<comment type="caution">
    <text evidence="1">The sequence shown here is derived from an EMBL/GenBank/DDBJ whole genome shotgun (WGS) entry which is preliminary data.</text>
</comment>
<evidence type="ECO:0000313" key="1">
    <source>
        <dbReference type="EMBL" id="MCW6038168.1"/>
    </source>
</evidence>
<reference evidence="1 2" key="1">
    <citation type="submission" date="2021-08" db="EMBL/GenBank/DDBJ databases">
        <title>Draft genome sequence of Spirulina subsalsa with high tolerance to salinity and hype-accumulation of phycocyanin.</title>
        <authorList>
            <person name="Pei H."/>
            <person name="Jiang L."/>
        </authorList>
    </citation>
    <scope>NUCLEOTIDE SEQUENCE [LARGE SCALE GENOMIC DNA]</scope>
    <source>
        <strain evidence="1 2">FACHB-351</strain>
    </source>
</reference>
<keyword evidence="2" id="KW-1185">Reference proteome</keyword>
<sequence length="69" mass="8033">MQPIPPARFIRFLHEELALPKDSITIAQRLWEQNPGSLPMILWQYGLVSLQQLDQIFDWMDNSPSANLL</sequence>
<protein>
    <submittedName>
        <fullName evidence="1">DUF2949 domain-containing protein</fullName>
    </submittedName>
</protein>
<dbReference type="Proteomes" id="UP001526426">
    <property type="component" value="Unassembled WGS sequence"/>
</dbReference>
<accession>A0ABT3L9I0</accession>